<proteinExistence type="inferred from homology"/>
<evidence type="ECO:0000256" key="10">
    <source>
        <dbReference type="ARBA" id="ARBA00023315"/>
    </source>
</evidence>
<reference evidence="18" key="1">
    <citation type="journal article" date="2019" name="Int. J. Syst. Evol. Microbiol.">
        <title>The Global Catalogue of Microorganisms (GCM) 10K type strain sequencing project: providing services to taxonomists for standard genome sequencing and annotation.</title>
        <authorList>
            <consortium name="The Broad Institute Genomics Platform"/>
            <consortium name="The Broad Institute Genome Sequencing Center for Infectious Disease"/>
            <person name="Wu L."/>
            <person name="Ma J."/>
        </authorList>
    </citation>
    <scope>NUCLEOTIDE SEQUENCE [LARGE SCALE GENOMIC DNA]</scope>
    <source>
        <strain evidence="18">JCM 30846</strain>
    </source>
</reference>
<keyword evidence="5 14" id="KW-0444">Lipid biosynthesis</keyword>
<dbReference type="NCBIfam" id="NF005589">
    <property type="entry name" value="PRK07314.1"/>
    <property type="match status" value="1"/>
</dbReference>
<dbReference type="NCBIfam" id="TIGR03150">
    <property type="entry name" value="fabF"/>
    <property type="match status" value="1"/>
</dbReference>
<keyword evidence="18" id="KW-1185">Reference proteome</keyword>
<protein>
    <recommendedName>
        <fullName evidence="4 14">3-oxoacyl-[acyl-carrier-protein] synthase 2</fullName>
        <ecNumber evidence="3 14">2.3.1.179</ecNumber>
    </recommendedName>
</protein>
<evidence type="ECO:0000256" key="4">
    <source>
        <dbReference type="ARBA" id="ARBA00014657"/>
    </source>
</evidence>
<name>A0ABP7FTW0_9ACTN</name>
<gene>
    <name evidence="17" type="primary">fabF_2</name>
    <name evidence="17" type="ORF">GCM10023082_48210</name>
</gene>
<dbReference type="RefSeq" id="WP_425588375.1">
    <property type="nucleotide sequence ID" value="NZ_BAABEP010000041.1"/>
</dbReference>
<dbReference type="InterPro" id="IPR016039">
    <property type="entry name" value="Thiolase-like"/>
</dbReference>
<keyword evidence="10 14" id="KW-0012">Acyltransferase</keyword>
<comment type="catalytic activity">
    <reaction evidence="12 14">
        <text>(9Z)-hexadecenoyl-[ACP] + malonyl-[ACP] + H(+) = 3-oxo-(11Z)-octadecenoyl-[ACP] + holo-[ACP] + CO2</text>
        <dbReference type="Rhea" id="RHEA:55040"/>
        <dbReference type="Rhea" id="RHEA-COMP:9623"/>
        <dbReference type="Rhea" id="RHEA-COMP:9685"/>
        <dbReference type="Rhea" id="RHEA-COMP:10800"/>
        <dbReference type="Rhea" id="RHEA-COMP:14074"/>
        <dbReference type="ChEBI" id="CHEBI:15378"/>
        <dbReference type="ChEBI" id="CHEBI:16526"/>
        <dbReference type="ChEBI" id="CHEBI:64479"/>
        <dbReference type="ChEBI" id="CHEBI:78449"/>
        <dbReference type="ChEBI" id="CHEBI:83989"/>
        <dbReference type="ChEBI" id="CHEBI:138538"/>
        <dbReference type="EC" id="2.3.1.179"/>
    </reaction>
</comment>
<dbReference type="EC" id="2.3.1.179" evidence="3 14"/>
<evidence type="ECO:0000256" key="14">
    <source>
        <dbReference type="PIRNR" id="PIRNR000447"/>
    </source>
</evidence>
<evidence type="ECO:0000256" key="3">
    <source>
        <dbReference type="ARBA" id="ARBA00012356"/>
    </source>
</evidence>
<comment type="caution">
    <text evidence="17">The sequence shown here is derived from an EMBL/GenBank/DDBJ whole genome shotgun (WGS) entry which is preliminary data.</text>
</comment>
<evidence type="ECO:0000256" key="5">
    <source>
        <dbReference type="ARBA" id="ARBA00022516"/>
    </source>
</evidence>
<accession>A0ABP7FTW0</accession>
<keyword evidence="9 14" id="KW-0275">Fatty acid biosynthesis</keyword>
<dbReference type="Gene3D" id="3.40.47.10">
    <property type="match status" value="1"/>
</dbReference>
<evidence type="ECO:0000259" key="16">
    <source>
        <dbReference type="PROSITE" id="PS52004"/>
    </source>
</evidence>
<feature type="domain" description="Ketosynthase family 3 (KS3)" evidence="16">
    <location>
        <begin position="3"/>
        <end position="412"/>
    </location>
</feature>
<dbReference type="PROSITE" id="PS52004">
    <property type="entry name" value="KS3_2"/>
    <property type="match status" value="1"/>
</dbReference>
<evidence type="ECO:0000256" key="1">
    <source>
        <dbReference type="ARBA" id="ARBA00005194"/>
    </source>
</evidence>
<organism evidence="17 18">
    <name type="scientific">Streptomyces tremellae</name>
    <dbReference type="NCBI Taxonomy" id="1124239"/>
    <lineage>
        <taxon>Bacteria</taxon>
        <taxon>Bacillati</taxon>
        <taxon>Actinomycetota</taxon>
        <taxon>Actinomycetes</taxon>
        <taxon>Kitasatosporales</taxon>
        <taxon>Streptomycetaceae</taxon>
        <taxon>Streptomyces</taxon>
    </lineage>
</organism>
<dbReference type="PIRSF" id="PIRSF000447">
    <property type="entry name" value="KAS_II"/>
    <property type="match status" value="1"/>
</dbReference>
<evidence type="ECO:0000313" key="17">
    <source>
        <dbReference type="EMBL" id="GAA3746011.1"/>
    </source>
</evidence>
<evidence type="ECO:0000313" key="18">
    <source>
        <dbReference type="Proteomes" id="UP001499884"/>
    </source>
</evidence>
<dbReference type="EMBL" id="BAABEP010000041">
    <property type="protein sequence ID" value="GAA3746011.1"/>
    <property type="molecule type" value="Genomic_DNA"/>
</dbReference>
<evidence type="ECO:0000256" key="7">
    <source>
        <dbReference type="ARBA" id="ARBA00022832"/>
    </source>
</evidence>
<dbReference type="InterPro" id="IPR017568">
    <property type="entry name" value="3-oxoacyl-ACP_synth-2"/>
</dbReference>
<dbReference type="InterPro" id="IPR014031">
    <property type="entry name" value="Ketoacyl_synth_C"/>
</dbReference>
<keyword evidence="7" id="KW-0276">Fatty acid metabolism</keyword>
<dbReference type="InterPro" id="IPR014030">
    <property type="entry name" value="Ketoacyl_synth_N"/>
</dbReference>
<dbReference type="PANTHER" id="PTHR11712">
    <property type="entry name" value="POLYKETIDE SYNTHASE-RELATED"/>
    <property type="match status" value="1"/>
</dbReference>
<dbReference type="PANTHER" id="PTHR11712:SF336">
    <property type="entry name" value="3-OXOACYL-[ACYL-CARRIER-PROTEIN] SYNTHASE, MITOCHONDRIAL"/>
    <property type="match status" value="1"/>
</dbReference>
<dbReference type="CDD" id="cd00834">
    <property type="entry name" value="KAS_I_II"/>
    <property type="match status" value="1"/>
</dbReference>
<evidence type="ECO:0000256" key="11">
    <source>
        <dbReference type="ARBA" id="ARBA00024006"/>
    </source>
</evidence>
<comment type="pathway">
    <text evidence="1 14">Lipid metabolism; fatty acid biosynthesis.</text>
</comment>
<evidence type="ECO:0000256" key="13">
    <source>
        <dbReference type="ARBA" id="ARBA00047659"/>
    </source>
</evidence>
<evidence type="ECO:0000256" key="6">
    <source>
        <dbReference type="ARBA" id="ARBA00022679"/>
    </source>
</evidence>
<dbReference type="SUPFAM" id="SSF53901">
    <property type="entry name" value="Thiolase-like"/>
    <property type="match status" value="2"/>
</dbReference>
<evidence type="ECO:0000256" key="15">
    <source>
        <dbReference type="RuleBase" id="RU003694"/>
    </source>
</evidence>
<dbReference type="InterPro" id="IPR000794">
    <property type="entry name" value="Beta-ketoacyl_synthase"/>
</dbReference>
<evidence type="ECO:0000256" key="12">
    <source>
        <dbReference type="ARBA" id="ARBA00047318"/>
    </source>
</evidence>
<evidence type="ECO:0000256" key="2">
    <source>
        <dbReference type="ARBA" id="ARBA00008467"/>
    </source>
</evidence>
<dbReference type="SMART" id="SM00825">
    <property type="entry name" value="PKS_KS"/>
    <property type="match status" value="1"/>
</dbReference>
<dbReference type="Pfam" id="PF02801">
    <property type="entry name" value="Ketoacyl-synt_C"/>
    <property type="match status" value="1"/>
</dbReference>
<dbReference type="Pfam" id="PF00109">
    <property type="entry name" value="ketoacyl-synt"/>
    <property type="match status" value="1"/>
</dbReference>
<comment type="function">
    <text evidence="11 14">Involved in the type II fatty acid elongation cycle. Catalyzes the elongation of a wide range of acyl-ACP by the addition of two carbons from malonyl-ACP to an acyl acceptor. Can efficiently catalyze the conversion of palmitoleoyl-ACP (cis-hexadec-9-enoyl-ACP) to cis-vaccenoyl-ACP (cis-octadec-11-enoyl-ACP), an essential step in the thermal regulation of fatty acid composition.</text>
</comment>
<sequence>MSNQQVVVTGFGALTPVGNDRESTWQALLAGKSGIGPITRFNATGMPTSIAGEVTGFDPSELLDRKRERRSARFSQLAIAAAREAAQDAGLTIGEDGVEPGRVGVVVNNAVAGMDGVENAVDTMHSDPRKVNPYFVSSVIPNMPACEVAIDLGIKGPVTASALACASGVYALVEARRLILSGEADVVIAGGTDSAITPVMFSGLSTMGALSRRNDDPTHASRPFDADRDGFVFGEGAVVCVLESAEHARARGARAYAEVAGGALTSDAFHVSAPDPSGEGAMEAMRGALRASGTDAGDIDYICAHGTSTRINDLTETRAIREVYGSHAYDLTVSSPKSMVGHLIGAAGALSAMVCALAIRDGVVPPTINLDTPGEECDLDYVPHTARQTDVRAAAVNAFGFGGQNCVAVLRAV</sequence>
<evidence type="ECO:0000256" key="9">
    <source>
        <dbReference type="ARBA" id="ARBA00023160"/>
    </source>
</evidence>
<keyword evidence="6 14" id="KW-0808">Transferase</keyword>
<keyword evidence="8" id="KW-0443">Lipid metabolism</keyword>
<comment type="catalytic activity">
    <reaction evidence="13 14">
        <text>a fatty acyl-[ACP] + malonyl-[ACP] + H(+) = a 3-oxoacyl-[ACP] + holo-[ACP] + CO2</text>
        <dbReference type="Rhea" id="RHEA:22836"/>
        <dbReference type="Rhea" id="RHEA-COMP:9623"/>
        <dbReference type="Rhea" id="RHEA-COMP:9685"/>
        <dbReference type="Rhea" id="RHEA-COMP:9916"/>
        <dbReference type="Rhea" id="RHEA-COMP:14125"/>
        <dbReference type="ChEBI" id="CHEBI:15378"/>
        <dbReference type="ChEBI" id="CHEBI:16526"/>
        <dbReference type="ChEBI" id="CHEBI:64479"/>
        <dbReference type="ChEBI" id="CHEBI:78449"/>
        <dbReference type="ChEBI" id="CHEBI:78776"/>
        <dbReference type="ChEBI" id="CHEBI:138651"/>
    </reaction>
</comment>
<dbReference type="Proteomes" id="UP001499884">
    <property type="component" value="Unassembled WGS sequence"/>
</dbReference>
<evidence type="ECO:0000256" key="8">
    <source>
        <dbReference type="ARBA" id="ARBA00023098"/>
    </source>
</evidence>
<comment type="similarity">
    <text evidence="2 14 15">Belongs to the thiolase-like superfamily. Beta-ketoacyl-ACP synthases family.</text>
</comment>
<dbReference type="InterPro" id="IPR020841">
    <property type="entry name" value="PKS_Beta-ketoAc_synthase_dom"/>
</dbReference>